<dbReference type="RefSeq" id="WP_229740181.1">
    <property type="nucleotide sequence ID" value="NZ_BMNE01000007.1"/>
</dbReference>
<keyword evidence="3" id="KW-1185">Reference proteome</keyword>
<organism evidence="2 3">
    <name type="scientific">Nocardia rhizosphaerihabitans</name>
    <dbReference type="NCBI Taxonomy" id="1691570"/>
    <lineage>
        <taxon>Bacteria</taxon>
        <taxon>Bacillati</taxon>
        <taxon>Actinomycetota</taxon>
        <taxon>Actinomycetes</taxon>
        <taxon>Mycobacteriales</taxon>
        <taxon>Nocardiaceae</taxon>
        <taxon>Nocardia</taxon>
    </lineage>
</organism>
<dbReference type="SUPFAM" id="SSF54427">
    <property type="entry name" value="NTF2-like"/>
    <property type="match status" value="1"/>
</dbReference>
<evidence type="ECO:0000313" key="3">
    <source>
        <dbReference type="Proteomes" id="UP000658127"/>
    </source>
</evidence>
<protein>
    <recommendedName>
        <fullName evidence="1">DUF4440 domain-containing protein</fullName>
    </recommendedName>
</protein>
<proteinExistence type="predicted"/>
<dbReference type="Gene3D" id="3.10.450.50">
    <property type="match status" value="1"/>
</dbReference>
<dbReference type="InterPro" id="IPR027843">
    <property type="entry name" value="DUF4440"/>
</dbReference>
<evidence type="ECO:0000313" key="2">
    <source>
        <dbReference type="EMBL" id="GGN93649.1"/>
    </source>
</evidence>
<dbReference type="NCBIfam" id="TIGR02246">
    <property type="entry name" value="SgcJ/EcaC family oxidoreductase"/>
    <property type="match status" value="1"/>
</dbReference>
<comment type="caution">
    <text evidence="2">The sequence shown here is derived from an EMBL/GenBank/DDBJ whole genome shotgun (WGS) entry which is preliminary data.</text>
</comment>
<evidence type="ECO:0000259" key="1">
    <source>
        <dbReference type="Pfam" id="PF14534"/>
    </source>
</evidence>
<dbReference type="Proteomes" id="UP000658127">
    <property type="component" value="Unassembled WGS sequence"/>
</dbReference>
<dbReference type="InterPro" id="IPR011944">
    <property type="entry name" value="Steroid_delta5-4_isomerase"/>
</dbReference>
<sequence>MQITHTEEIMAPTTQDDQQAVTEVIAGLVDAWRRHDADAYGAAFTQDATYITFVGTYYRGRSDIIESHRTLFAKYLAGTQLADEILDIRFLGPDTAVVTGRGDTYKGDRPEKLTKIQTYTLVREPSGQWRVAAFQNTKRKPVMEAISFRTAPGLIPAAQR</sequence>
<feature type="domain" description="DUF4440" evidence="1">
    <location>
        <begin position="22"/>
        <end position="131"/>
    </location>
</feature>
<dbReference type="InterPro" id="IPR032710">
    <property type="entry name" value="NTF2-like_dom_sf"/>
</dbReference>
<gene>
    <name evidence="2" type="ORF">GCM10011610_55810</name>
</gene>
<reference evidence="3" key="1">
    <citation type="journal article" date="2019" name="Int. J. Syst. Evol. Microbiol.">
        <title>The Global Catalogue of Microorganisms (GCM) 10K type strain sequencing project: providing services to taxonomists for standard genome sequencing and annotation.</title>
        <authorList>
            <consortium name="The Broad Institute Genomics Platform"/>
            <consortium name="The Broad Institute Genome Sequencing Center for Infectious Disease"/>
            <person name="Wu L."/>
            <person name="Ma J."/>
        </authorList>
    </citation>
    <scope>NUCLEOTIDE SEQUENCE [LARGE SCALE GENOMIC DNA]</scope>
    <source>
        <strain evidence="3">CGMCC 4.7329</strain>
    </source>
</reference>
<name>A0ABQ2KV65_9NOCA</name>
<dbReference type="Pfam" id="PF14534">
    <property type="entry name" value="DUF4440"/>
    <property type="match status" value="1"/>
</dbReference>
<dbReference type="EMBL" id="BMNE01000007">
    <property type="protein sequence ID" value="GGN93649.1"/>
    <property type="molecule type" value="Genomic_DNA"/>
</dbReference>
<accession>A0ABQ2KV65</accession>